<evidence type="ECO:0000313" key="1">
    <source>
        <dbReference type="EMBL" id="AGU14684.1"/>
    </source>
</evidence>
<dbReference type="STRING" id="1348662.CARG_02635"/>
<dbReference type="AlphaFoldDB" id="U3GTQ9"/>
<dbReference type="EMBL" id="CP006365">
    <property type="protein sequence ID" value="AGU14684.1"/>
    <property type="molecule type" value="Genomic_DNA"/>
</dbReference>
<name>U3GTQ9_9CORY</name>
<accession>U3GTQ9</accession>
<dbReference type="GeneID" id="78250670"/>
<sequence>MLVALLKGLPADNALARARGREYAWTPLEDLAWAQVQYLRRLETMVATSLDHKQRELPKSVPYPWSEPDDGVNRLGRVDSGDETAAVEYLMGMLSAGE</sequence>
<reference evidence="1 2" key="1">
    <citation type="journal article" date="2013" name="Genome Announc.">
        <title>Whole-Genome Sequence of the Clinical Strain Corynebacterium argentoratense DSM 44202, Isolated from a Human Throat Specimen.</title>
        <authorList>
            <person name="Bomholt C."/>
            <person name="Glaub A."/>
            <person name="Gravermann K."/>
            <person name="Albersmeier A."/>
            <person name="Brinkrolf K."/>
            <person name="Ruckert C."/>
            <person name="Tauch A."/>
        </authorList>
    </citation>
    <scope>NUCLEOTIDE SEQUENCE [LARGE SCALE GENOMIC DNA]</scope>
    <source>
        <strain evidence="1">DSM 44202</strain>
    </source>
</reference>
<gene>
    <name evidence="1" type="ORF">CARG_02635</name>
</gene>
<dbReference type="KEGG" id="caz:CARG_02635"/>
<organism evidence="1 2">
    <name type="scientific">Corynebacterium argentoratense DSM 44202</name>
    <dbReference type="NCBI Taxonomy" id="1348662"/>
    <lineage>
        <taxon>Bacteria</taxon>
        <taxon>Bacillati</taxon>
        <taxon>Actinomycetota</taxon>
        <taxon>Actinomycetes</taxon>
        <taxon>Mycobacteriales</taxon>
        <taxon>Corynebacteriaceae</taxon>
        <taxon>Corynebacterium</taxon>
    </lineage>
</organism>
<dbReference type="PATRIC" id="fig|1348662.3.peg.516"/>
<dbReference type="RefSeq" id="WP_020975831.1">
    <property type="nucleotide sequence ID" value="NC_022198.1"/>
</dbReference>
<keyword evidence="2" id="KW-1185">Reference proteome</keyword>
<evidence type="ECO:0000313" key="2">
    <source>
        <dbReference type="Proteomes" id="UP000016943"/>
    </source>
</evidence>
<proteinExistence type="predicted"/>
<dbReference type="HOGENOM" id="CLU_2328933_0_0_11"/>
<protein>
    <submittedName>
        <fullName evidence="1">Uncharacterized protein</fullName>
    </submittedName>
</protein>
<dbReference type="Proteomes" id="UP000016943">
    <property type="component" value="Chromosome"/>
</dbReference>